<evidence type="ECO:0000256" key="19">
    <source>
        <dbReference type="PIRSR" id="PIRSR006268-2"/>
    </source>
</evidence>
<dbReference type="Gene3D" id="3.10.520.10">
    <property type="entry name" value="ApbE-like domains"/>
    <property type="match status" value="1"/>
</dbReference>
<dbReference type="Proteomes" id="UP000234845">
    <property type="component" value="Unassembled WGS sequence"/>
</dbReference>
<keyword evidence="12" id="KW-0472">Membrane</keyword>
<keyword evidence="9" id="KW-0732">Signal</keyword>
<dbReference type="InterPro" id="IPR003374">
    <property type="entry name" value="ApbE-like_sf"/>
</dbReference>
<reference evidence="21" key="1">
    <citation type="submission" date="2017-11" db="EMBL/GenBank/DDBJ databases">
        <title>The draft genome sequence of Chromatocurvus sp. F02.</title>
        <authorList>
            <person name="Du Z.-J."/>
            <person name="Chang Y.-Q."/>
        </authorList>
    </citation>
    <scope>NUCLEOTIDE SEQUENCE [LARGE SCALE GENOMIC DNA]</scope>
    <source>
        <strain evidence="21">F02</strain>
    </source>
</reference>
<evidence type="ECO:0000256" key="16">
    <source>
        <dbReference type="ARBA" id="ARBA00048540"/>
    </source>
</evidence>
<sequence>MSVHPQSASHPSGWLFGIALHLCLALALVGCGREQQAVELAGSTMGTTWHVTYVPSQTSRNPEQVQQTLEALLEDVNASMSTWRPDSEISRFNRSPVGAWFPVSPDFARVLAVALAIGDASDGAYDVTVGPLVSLWGFGPGQPGITVPEEGAIDAALQQVGQGHLEFDSANSRLRRTQPVELDFSSIAKGYAVDVLAQALQSEQIGHYLVEVGGEMRVAGNSPRGDAWRVAIEQPHSGERAVALAVALTDKAIATSGDYRNFFEVDGKRFSHSIDPRTGYPIAHDLVSVTVIADDCTSADAWATALTVMGADAALALAERRQLAVYLMRRSEDGIVTAYSSAFQPWLAAPEFSQ</sequence>
<evidence type="ECO:0000256" key="4">
    <source>
        <dbReference type="ARBA" id="ARBA00022475"/>
    </source>
</evidence>
<keyword evidence="8 18" id="KW-0479">Metal-binding</keyword>
<comment type="similarity">
    <text evidence="1 18">Belongs to the ApbE family.</text>
</comment>
<evidence type="ECO:0000256" key="12">
    <source>
        <dbReference type="ARBA" id="ARBA00023136"/>
    </source>
</evidence>
<evidence type="ECO:0000313" key="20">
    <source>
        <dbReference type="EMBL" id="PLW82200.1"/>
    </source>
</evidence>
<organism evidence="20 21">
    <name type="scientific">Kineobactrum sediminis</name>
    <dbReference type="NCBI Taxonomy" id="1905677"/>
    <lineage>
        <taxon>Bacteria</taxon>
        <taxon>Pseudomonadati</taxon>
        <taxon>Pseudomonadota</taxon>
        <taxon>Gammaproteobacteria</taxon>
        <taxon>Cellvibrionales</taxon>
        <taxon>Halieaceae</taxon>
        <taxon>Kineobactrum</taxon>
    </lineage>
</organism>
<dbReference type="SUPFAM" id="SSF143631">
    <property type="entry name" value="ApbE-like"/>
    <property type="match status" value="1"/>
</dbReference>
<comment type="cofactor">
    <cofactor evidence="19">
        <name>Mg(2+)</name>
        <dbReference type="ChEBI" id="CHEBI:18420"/>
    </cofactor>
    <cofactor evidence="19">
        <name>Mn(2+)</name>
        <dbReference type="ChEBI" id="CHEBI:29035"/>
    </cofactor>
    <text evidence="19">Magnesium. Can also use manganese.</text>
</comment>
<dbReference type="EMBL" id="PKLZ01000008">
    <property type="protein sequence ID" value="PLW82200.1"/>
    <property type="molecule type" value="Genomic_DNA"/>
</dbReference>
<evidence type="ECO:0000256" key="11">
    <source>
        <dbReference type="ARBA" id="ARBA00022842"/>
    </source>
</evidence>
<comment type="catalytic activity">
    <reaction evidence="16 18">
        <text>L-threonyl-[protein] + FAD = FMN-L-threonyl-[protein] + AMP + H(+)</text>
        <dbReference type="Rhea" id="RHEA:36847"/>
        <dbReference type="Rhea" id="RHEA-COMP:11060"/>
        <dbReference type="Rhea" id="RHEA-COMP:11061"/>
        <dbReference type="ChEBI" id="CHEBI:15378"/>
        <dbReference type="ChEBI" id="CHEBI:30013"/>
        <dbReference type="ChEBI" id="CHEBI:57692"/>
        <dbReference type="ChEBI" id="CHEBI:74257"/>
        <dbReference type="ChEBI" id="CHEBI:456215"/>
        <dbReference type="EC" id="2.7.1.180"/>
    </reaction>
</comment>
<dbReference type="Pfam" id="PF02424">
    <property type="entry name" value="ApbE"/>
    <property type="match status" value="1"/>
</dbReference>
<keyword evidence="7 18" id="KW-0808">Transferase</keyword>
<evidence type="ECO:0000256" key="18">
    <source>
        <dbReference type="PIRNR" id="PIRNR006268"/>
    </source>
</evidence>
<evidence type="ECO:0000256" key="15">
    <source>
        <dbReference type="ARBA" id="ARBA00031306"/>
    </source>
</evidence>
<keyword evidence="13" id="KW-0564">Palmitate</keyword>
<keyword evidence="4" id="KW-1003">Cell membrane</keyword>
<dbReference type="GO" id="GO:0016740">
    <property type="term" value="F:transferase activity"/>
    <property type="evidence" value="ECO:0007669"/>
    <property type="project" value="UniProtKB-UniRule"/>
</dbReference>
<keyword evidence="10 18" id="KW-0274">FAD</keyword>
<keyword evidence="11 18" id="KW-0460">Magnesium</keyword>
<keyword evidence="14" id="KW-0449">Lipoprotein</keyword>
<evidence type="ECO:0000256" key="7">
    <source>
        <dbReference type="ARBA" id="ARBA00022679"/>
    </source>
</evidence>
<feature type="binding site" evidence="19">
    <location>
        <position position="304"/>
    </location>
    <ligand>
        <name>Mg(2+)</name>
        <dbReference type="ChEBI" id="CHEBI:18420"/>
    </ligand>
</feature>
<dbReference type="PIRSF" id="PIRSF006268">
    <property type="entry name" value="ApbE"/>
    <property type="match status" value="1"/>
</dbReference>
<dbReference type="FunFam" id="3.10.520.10:FF:000001">
    <property type="entry name" value="FAD:protein FMN transferase"/>
    <property type="match status" value="1"/>
</dbReference>
<dbReference type="EC" id="2.7.1.180" evidence="2 18"/>
<keyword evidence="5" id="KW-0997">Cell inner membrane</keyword>
<comment type="subcellular location">
    <subcellularLocation>
        <location evidence="17">Cell inner membrane</location>
        <topology evidence="17">Lipid-anchor</topology>
        <orientation evidence="17">Periplasmic side</orientation>
    </subcellularLocation>
</comment>
<evidence type="ECO:0000256" key="9">
    <source>
        <dbReference type="ARBA" id="ARBA00022729"/>
    </source>
</evidence>
<feature type="binding site" evidence="19">
    <location>
        <position position="186"/>
    </location>
    <ligand>
        <name>Mg(2+)</name>
        <dbReference type="ChEBI" id="CHEBI:18420"/>
    </ligand>
</feature>
<evidence type="ECO:0000256" key="14">
    <source>
        <dbReference type="ARBA" id="ARBA00023288"/>
    </source>
</evidence>
<dbReference type="GO" id="GO:0005886">
    <property type="term" value="C:plasma membrane"/>
    <property type="evidence" value="ECO:0007669"/>
    <property type="project" value="UniProtKB-SubCell"/>
</dbReference>
<dbReference type="PANTHER" id="PTHR30040:SF2">
    <property type="entry name" value="FAD:PROTEIN FMN TRANSFERASE"/>
    <property type="match status" value="1"/>
</dbReference>
<evidence type="ECO:0000256" key="3">
    <source>
        <dbReference type="ARBA" id="ARBA00016337"/>
    </source>
</evidence>
<accession>A0A2N5Y1C3</accession>
<evidence type="ECO:0000256" key="2">
    <source>
        <dbReference type="ARBA" id="ARBA00011955"/>
    </source>
</evidence>
<evidence type="ECO:0000256" key="13">
    <source>
        <dbReference type="ARBA" id="ARBA00023139"/>
    </source>
</evidence>
<comment type="caution">
    <text evidence="20">The sequence shown here is derived from an EMBL/GenBank/DDBJ whole genome shotgun (WGS) entry which is preliminary data.</text>
</comment>
<evidence type="ECO:0000313" key="21">
    <source>
        <dbReference type="Proteomes" id="UP000234845"/>
    </source>
</evidence>
<evidence type="ECO:0000256" key="6">
    <source>
        <dbReference type="ARBA" id="ARBA00022630"/>
    </source>
</evidence>
<evidence type="ECO:0000256" key="5">
    <source>
        <dbReference type="ARBA" id="ARBA00022519"/>
    </source>
</evidence>
<dbReference type="AlphaFoldDB" id="A0A2N5Y1C3"/>
<evidence type="ECO:0000256" key="8">
    <source>
        <dbReference type="ARBA" id="ARBA00022723"/>
    </source>
</evidence>
<keyword evidence="6 18" id="KW-0285">Flavoprotein</keyword>
<evidence type="ECO:0000256" key="17">
    <source>
        <dbReference type="ARBA" id="ARBA00060485"/>
    </source>
</evidence>
<keyword evidence="21" id="KW-1185">Reference proteome</keyword>
<proteinExistence type="inferred from homology"/>
<gene>
    <name evidence="20" type="ORF">CWI75_10470</name>
</gene>
<dbReference type="InterPro" id="IPR024932">
    <property type="entry name" value="ApbE"/>
</dbReference>
<evidence type="ECO:0000256" key="10">
    <source>
        <dbReference type="ARBA" id="ARBA00022827"/>
    </source>
</evidence>
<dbReference type="PANTHER" id="PTHR30040">
    <property type="entry name" value="THIAMINE BIOSYNTHESIS LIPOPROTEIN APBE"/>
    <property type="match status" value="1"/>
</dbReference>
<name>A0A2N5Y1C3_9GAMM</name>
<feature type="binding site" evidence="19">
    <location>
        <position position="300"/>
    </location>
    <ligand>
        <name>Mg(2+)</name>
        <dbReference type="ChEBI" id="CHEBI:18420"/>
    </ligand>
</feature>
<evidence type="ECO:0000256" key="1">
    <source>
        <dbReference type="ARBA" id="ARBA00008282"/>
    </source>
</evidence>
<dbReference type="GO" id="GO:0046872">
    <property type="term" value="F:metal ion binding"/>
    <property type="evidence" value="ECO:0007669"/>
    <property type="project" value="UniProtKB-UniRule"/>
</dbReference>
<protein>
    <recommendedName>
        <fullName evidence="3 18">FAD:protein FMN transferase</fullName>
        <ecNumber evidence="2 18">2.7.1.180</ecNumber>
    </recommendedName>
    <alternativeName>
        <fullName evidence="15 18">Flavin transferase</fullName>
    </alternativeName>
</protein>